<proteinExistence type="predicted"/>
<dbReference type="RefSeq" id="WP_155034532.1">
    <property type="nucleotide sequence ID" value="NZ_JAYMMG010000001.1"/>
</dbReference>
<dbReference type="InterPro" id="IPR018644">
    <property type="entry name" value="DUF2071"/>
</dbReference>
<dbReference type="OrthoDB" id="1421826at2"/>
<dbReference type="Gene3D" id="2.40.400.10">
    <property type="entry name" value="Acetoacetate decarboxylase-like"/>
    <property type="match status" value="1"/>
</dbReference>
<reference evidence="1 2" key="1">
    <citation type="journal article" date="2006" name="Int. J. Syst. Evol. Microbiol.">
        <title>Myroides pelagicus sp. nov., isolated from seawater in Thailand.</title>
        <authorList>
            <person name="Yoon J."/>
            <person name="Maneerat S."/>
            <person name="Kawai F."/>
            <person name="Yokota A."/>
        </authorList>
    </citation>
    <scope>NUCLEOTIDE SEQUENCE [LARGE SCALE GENOMIC DNA]</scope>
    <source>
        <strain evidence="1 2">SM1T</strain>
    </source>
</reference>
<evidence type="ECO:0000313" key="2">
    <source>
        <dbReference type="Proteomes" id="UP000488936"/>
    </source>
</evidence>
<organism evidence="1 2">
    <name type="scientific">Myroides pelagicus</name>
    <dbReference type="NCBI Taxonomy" id="270914"/>
    <lineage>
        <taxon>Bacteria</taxon>
        <taxon>Pseudomonadati</taxon>
        <taxon>Bacteroidota</taxon>
        <taxon>Flavobacteriia</taxon>
        <taxon>Flavobacteriales</taxon>
        <taxon>Flavobacteriaceae</taxon>
        <taxon>Myroides</taxon>
    </lineage>
</organism>
<gene>
    <name evidence="1" type="ORF">GJV77_01175</name>
</gene>
<dbReference type="PANTHER" id="PTHR39186">
    <property type="entry name" value="DUF2071 FAMILY PROTEIN"/>
    <property type="match status" value="1"/>
</dbReference>
<evidence type="ECO:0000313" key="1">
    <source>
        <dbReference type="EMBL" id="MTH28540.1"/>
    </source>
</evidence>
<dbReference type="AlphaFoldDB" id="A0A7K1GIE5"/>
<keyword evidence="2" id="KW-1185">Reference proteome</keyword>
<name>A0A7K1GIE5_9FLAO</name>
<sequence length="242" mass="28720">MSKISDVLSSVEHRPWSLPQREWVYYQEWNRLLFLHFEIPFEDLRALVPEGLELDSFEGKYYISIVPFTMESIRPKFLPSVSYISDFDELNVRTYVKYGNRGGVYFLNIEAGKRLSAFVSRLLSGLPYEKAKMKRSKGQYLSLNEEKKFFFKAKFTVGKPVVEKTALQLWLTERYCLYVFDNEELFSYDIHHKEWDIKEIAFEDLVFNYRFGNIHLTEDNYICPNYSEGIIVVSWGREKVSV</sequence>
<comment type="caution">
    <text evidence="1">The sequence shown here is derived from an EMBL/GenBank/DDBJ whole genome shotgun (WGS) entry which is preliminary data.</text>
</comment>
<dbReference type="Proteomes" id="UP000488936">
    <property type="component" value="Unassembled WGS sequence"/>
</dbReference>
<dbReference type="SUPFAM" id="SSF160104">
    <property type="entry name" value="Acetoacetate decarboxylase-like"/>
    <property type="match status" value="1"/>
</dbReference>
<dbReference type="InterPro" id="IPR023375">
    <property type="entry name" value="ADC_dom_sf"/>
</dbReference>
<dbReference type="Pfam" id="PF09844">
    <property type="entry name" value="DUF2071"/>
    <property type="match status" value="1"/>
</dbReference>
<dbReference type="PANTHER" id="PTHR39186:SF1">
    <property type="entry name" value="DUF2071 DOMAIN-CONTAINING PROTEIN"/>
    <property type="match status" value="1"/>
</dbReference>
<protein>
    <submittedName>
        <fullName evidence="1">DUF2071 domain-containing protein</fullName>
    </submittedName>
</protein>
<dbReference type="EMBL" id="WMJY01000002">
    <property type="protein sequence ID" value="MTH28540.1"/>
    <property type="molecule type" value="Genomic_DNA"/>
</dbReference>
<accession>A0A7K1GIE5</accession>